<organism evidence="3 4">
    <name type="scientific">Lyophyllum shimeji</name>
    <name type="common">Hon-shimeji</name>
    <name type="synonym">Tricholoma shimeji</name>
    <dbReference type="NCBI Taxonomy" id="47721"/>
    <lineage>
        <taxon>Eukaryota</taxon>
        <taxon>Fungi</taxon>
        <taxon>Dikarya</taxon>
        <taxon>Basidiomycota</taxon>
        <taxon>Agaricomycotina</taxon>
        <taxon>Agaricomycetes</taxon>
        <taxon>Agaricomycetidae</taxon>
        <taxon>Agaricales</taxon>
        <taxon>Tricholomatineae</taxon>
        <taxon>Lyophyllaceae</taxon>
        <taxon>Lyophyllum</taxon>
    </lineage>
</organism>
<proteinExistence type="predicted"/>
<evidence type="ECO:0000313" key="4">
    <source>
        <dbReference type="Proteomes" id="UP001063166"/>
    </source>
</evidence>
<feature type="domain" description="DUF4604" evidence="2">
    <location>
        <begin position="14"/>
        <end position="202"/>
    </location>
</feature>
<protein>
    <recommendedName>
        <fullName evidence="2">DUF4604 domain-containing protein</fullName>
    </recommendedName>
</protein>
<dbReference type="Proteomes" id="UP001063166">
    <property type="component" value="Unassembled WGS sequence"/>
</dbReference>
<dbReference type="PANTHER" id="PTHR31195">
    <property type="entry name" value="GEO02494P1"/>
    <property type="match status" value="1"/>
</dbReference>
<evidence type="ECO:0000313" key="3">
    <source>
        <dbReference type="EMBL" id="GLB44914.1"/>
    </source>
</evidence>
<dbReference type="OrthoDB" id="2553298at2759"/>
<comment type="caution">
    <text evidence="3">The sequence shown here is derived from an EMBL/GenBank/DDBJ whole genome shotgun (WGS) entry which is preliminary data.</text>
</comment>
<accession>A0A9P3Q0G0</accession>
<dbReference type="InterPro" id="IPR027911">
    <property type="entry name" value="DUF4604"/>
</dbReference>
<reference evidence="3" key="1">
    <citation type="submission" date="2022-07" db="EMBL/GenBank/DDBJ databases">
        <title>The genome of Lyophyllum shimeji provides insight into the initial evolution of ectomycorrhizal fungal genome.</title>
        <authorList>
            <person name="Kobayashi Y."/>
            <person name="Shibata T."/>
            <person name="Hirakawa H."/>
            <person name="Shigenobu S."/>
            <person name="Nishiyama T."/>
            <person name="Yamada A."/>
            <person name="Hasebe M."/>
            <person name="Kawaguchi M."/>
        </authorList>
    </citation>
    <scope>NUCLEOTIDE SEQUENCE</scope>
    <source>
        <strain evidence="3">AT787</strain>
    </source>
</reference>
<evidence type="ECO:0000256" key="1">
    <source>
        <dbReference type="SAM" id="MobiDB-lite"/>
    </source>
</evidence>
<name>A0A9P3Q0G0_LYOSH</name>
<dbReference type="PANTHER" id="PTHR31195:SF2">
    <property type="entry name" value="GEO02494P1"/>
    <property type="match status" value="1"/>
</dbReference>
<gene>
    <name evidence="3" type="ORF">LshimejAT787_1802510</name>
</gene>
<feature type="compositionally biased region" description="Acidic residues" evidence="1">
    <location>
        <begin position="36"/>
        <end position="49"/>
    </location>
</feature>
<feature type="compositionally biased region" description="Polar residues" evidence="1">
    <location>
        <begin position="143"/>
        <end position="161"/>
    </location>
</feature>
<dbReference type="EMBL" id="BRPK01000018">
    <property type="protein sequence ID" value="GLB44914.1"/>
    <property type="molecule type" value="Genomic_DNA"/>
</dbReference>
<feature type="compositionally biased region" description="Polar residues" evidence="1">
    <location>
        <begin position="9"/>
        <end position="23"/>
    </location>
</feature>
<feature type="compositionally biased region" description="Basic and acidic residues" evidence="1">
    <location>
        <begin position="88"/>
        <end position="102"/>
    </location>
</feature>
<dbReference type="AlphaFoldDB" id="A0A9P3Q0G0"/>
<keyword evidence="4" id="KW-1185">Reference proteome</keyword>
<dbReference type="Pfam" id="PF15377">
    <property type="entry name" value="DUF4604"/>
    <property type="match status" value="1"/>
</dbReference>
<evidence type="ECO:0000259" key="2">
    <source>
        <dbReference type="Pfam" id="PF15377"/>
    </source>
</evidence>
<dbReference type="InterPro" id="IPR040219">
    <property type="entry name" value="KIAA1143-like"/>
</dbReference>
<sequence>MAPKEPTRHQLSSRLSYSQQTPAFLQKLKNRIAGVPDEDDEDDQEFEDDGSGRPPIPRRPAIPQRPDDDPGSANEDDEDEKPQVVVLKEGKHLTAHEAENVRRKEKGLPPLPDPAEAASKREASKGEAASPAPDSTGKPAAVSKTQPTSLSFSSSKTGVKTSNKKRKAVGDLEDATAGRTVDPPSKKKSKKQSKTLLSFGDDA</sequence>
<feature type="region of interest" description="Disordered" evidence="1">
    <location>
        <begin position="1"/>
        <end position="203"/>
    </location>
</feature>